<protein>
    <recommendedName>
        <fullName evidence="6">Transmembrane protein</fullName>
    </recommendedName>
</protein>
<organism evidence="3 5">
    <name type="scientific">Medicago truncatula</name>
    <name type="common">Barrel medic</name>
    <name type="synonym">Medicago tribuloides</name>
    <dbReference type="NCBI Taxonomy" id="3880"/>
    <lineage>
        <taxon>Eukaryota</taxon>
        <taxon>Viridiplantae</taxon>
        <taxon>Streptophyta</taxon>
        <taxon>Embryophyta</taxon>
        <taxon>Tracheophyta</taxon>
        <taxon>Spermatophyta</taxon>
        <taxon>Magnoliopsida</taxon>
        <taxon>eudicotyledons</taxon>
        <taxon>Gunneridae</taxon>
        <taxon>Pentapetalae</taxon>
        <taxon>rosids</taxon>
        <taxon>fabids</taxon>
        <taxon>Fabales</taxon>
        <taxon>Fabaceae</taxon>
        <taxon>Papilionoideae</taxon>
        <taxon>50 kb inversion clade</taxon>
        <taxon>NPAAA clade</taxon>
        <taxon>Hologalegina</taxon>
        <taxon>IRL clade</taxon>
        <taxon>Trifolieae</taxon>
        <taxon>Medicago</taxon>
    </lineage>
</organism>
<accession>A0A072U9T8</accession>
<reference evidence="3 5" key="1">
    <citation type="journal article" date="2011" name="Nature">
        <title>The Medicago genome provides insight into the evolution of rhizobial symbioses.</title>
        <authorList>
            <person name="Young N.D."/>
            <person name="Debelle F."/>
            <person name="Oldroyd G.E."/>
            <person name="Geurts R."/>
            <person name="Cannon S.B."/>
            <person name="Udvardi M.K."/>
            <person name="Benedito V.A."/>
            <person name="Mayer K.F."/>
            <person name="Gouzy J."/>
            <person name="Schoof H."/>
            <person name="Van de Peer Y."/>
            <person name="Proost S."/>
            <person name="Cook D.R."/>
            <person name="Meyers B.C."/>
            <person name="Spannagl M."/>
            <person name="Cheung F."/>
            <person name="De Mita S."/>
            <person name="Krishnakumar V."/>
            <person name="Gundlach H."/>
            <person name="Zhou S."/>
            <person name="Mudge J."/>
            <person name="Bharti A.K."/>
            <person name="Murray J.D."/>
            <person name="Naoumkina M.A."/>
            <person name="Rosen B."/>
            <person name="Silverstein K.A."/>
            <person name="Tang H."/>
            <person name="Rombauts S."/>
            <person name="Zhao P.X."/>
            <person name="Zhou P."/>
            <person name="Barbe V."/>
            <person name="Bardou P."/>
            <person name="Bechner M."/>
            <person name="Bellec A."/>
            <person name="Berger A."/>
            <person name="Berges H."/>
            <person name="Bidwell S."/>
            <person name="Bisseling T."/>
            <person name="Choisne N."/>
            <person name="Couloux A."/>
            <person name="Denny R."/>
            <person name="Deshpande S."/>
            <person name="Dai X."/>
            <person name="Doyle J.J."/>
            <person name="Dudez A.M."/>
            <person name="Farmer A.D."/>
            <person name="Fouteau S."/>
            <person name="Franken C."/>
            <person name="Gibelin C."/>
            <person name="Gish J."/>
            <person name="Goldstein S."/>
            <person name="Gonzalez A.J."/>
            <person name="Green P.J."/>
            <person name="Hallab A."/>
            <person name="Hartog M."/>
            <person name="Hua A."/>
            <person name="Humphray S.J."/>
            <person name="Jeong D.H."/>
            <person name="Jing Y."/>
            <person name="Jocker A."/>
            <person name="Kenton S.M."/>
            <person name="Kim D.J."/>
            <person name="Klee K."/>
            <person name="Lai H."/>
            <person name="Lang C."/>
            <person name="Lin S."/>
            <person name="Macmil S.L."/>
            <person name="Magdelenat G."/>
            <person name="Matthews L."/>
            <person name="McCorrison J."/>
            <person name="Monaghan E.L."/>
            <person name="Mun J.H."/>
            <person name="Najar F.Z."/>
            <person name="Nicholson C."/>
            <person name="Noirot C."/>
            <person name="O'Bleness M."/>
            <person name="Paule C.R."/>
            <person name="Poulain J."/>
            <person name="Prion F."/>
            <person name="Qin B."/>
            <person name="Qu C."/>
            <person name="Retzel E.F."/>
            <person name="Riddle C."/>
            <person name="Sallet E."/>
            <person name="Samain S."/>
            <person name="Samson N."/>
            <person name="Sanders I."/>
            <person name="Saurat O."/>
            <person name="Scarpelli C."/>
            <person name="Schiex T."/>
            <person name="Segurens B."/>
            <person name="Severin A.J."/>
            <person name="Sherrier D.J."/>
            <person name="Shi R."/>
            <person name="Sims S."/>
            <person name="Singer S.R."/>
            <person name="Sinharoy S."/>
            <person name="Sterck L."/>
            <person name="Viollet A."/>
            <person name="Wang B.B."/>
            <person name="Wang K."/>
            <person name="Wang M."/>
            <person name="Wang X."/>
            <person name="Warfsmann J."/>
            <person name="Weissenbach J."/>
            <person name="White D.D."/>
            <person name="White J.D."/>
            <person name="Wiley G.B."/>
            <person name="Wincker P."/>
            <person name="Xing Y."/>
            <person name="Yang L."/>
            <person name="Yao Z."/>
            <person name="Ying F."/>
            <person name="Zhai J."/>
            <person name="Zhou L."/>
            <person name="Zuber A."/>
            <person name="Denarie J."/>
            <person name="Dixon R.A."/>
            <person name="May G.D."/>
            <person name="Schwartz D.C."/>
            <person name="Rogers J."/>
            <person name="Quetier F."/>
            <person name="Town C.D."/>
            <person name="Roe B.A."/>
        </authorList>
    </citation>
    <scope>NUCLEOTIDE SEQUENCE [LARGE SCALE GENOMIC DNA]</scope>
    <source>
        <strain evidence="3">A17</strain>
        <strain evidence="4 5">cv. Jemalong A17</strain>
    </source>
</reference>
<feature type="region of interest" description="Disordered" evidence="1">
    <location>
        <begin position="31"/>
        <end position="108"/>
    </location>
</feature>
<dbReference type="PaxDb" id="3880-AES76924"/>
<evidence type="ECO:0008006" key="6">
    <source>
        <dbReference type="Google" id="ProtNLM"/>
    </source>
</evidence>
<dbReference type="EnsemblPlants" id="KEH26569">
    <property type="protein sequence ID" value="KEH26569"/>
    <property type="gene ID" value="MTR_6g464890"/>
</dbReference>
<feature type="compositionally biased region" description="Basic and acidic residues" evidence="1">
    <location>
        <begin position="51"/>
        <end position="63"/>
    </location>
</feature>
<keyword evidence="2" id="KW-0732">Signal</keyword>
<evidence type="ECO:0000313" key="3">
    <source>
        <dbReference type="EMBL" id="KEH26569.1"/>
    </source>
</evidence>
<dbReference type="AlphaFoldDB" id="A0A072U9T8"/>
<reference evidence="4" key="3">
    <citation type="submission" date="2015-04" db="UniProtKB">
        <authorList>
            <consortium name="EnsemblPlants"/>
        </authorList>
    </citation>
    <scope>IDENTIFICATION</scope>
    <source>
        <strain evidence="4">cv. Jemalong A17</strain>
    </source>
</reference>
<reference evidence="3 5" key="2">
    <citation type="journal article" date="2014" name="BMC Genomics">
        <title>An improved genome release (version Mt4.0) for the model legume Medicago truncatula.</title>
        <authorList>
            <person name="Tang H."/>
            <person name="Krishnakumar V."/>
            <person name="Bidwell S."/>
            <person name="Rosen B."/>
            <person name="Chan A."/>
            <person name="Zhou S."/>
            <person name="Gentzbittel L."/>
            <person name="Childs K.L."/>
            <person name="Yandell M."/>
            <person name="Gundlach H."/>
            <person name="Mayer K.F."/>
            <person name="Schwartz D.C."/>
            <person name="Town C.D."/>
        </authorList>
    </citation>
    <scope>GENOME REANNOTATION</scope>
    <source>
        <strain evidence="3">A17</strain>
        <strain evidence="4 5">cv. Jemalong A17</strain>
    </source>
</reference>
<sequence>MMNLFGCSFIYLAFLIQAFQHVHLVMNHETEQKGTRELNHTHKKKGTNKNRKSELVNRTKRPEMNIPELKMEEEENRRNKIGIPEHRKIDSDNKDVVGDQPSEKSIKM</sequence>
<gene>
    <name evidence="3" type="ordered locus">MTR_6g464890</name>
</gene>
<feature type="compositionally biased region" description="Basic and acidic residues" evidence="1">
    <location>
        <begin position="31"/>
        <end position="40"/>
    </location>
</feature>
<dbReference type="HOGENOM" id="CLU_2200888_0_0_1"/>
<proteinExistence type="predicted"/>
<feature type="chain" id="PRO_5014499422" description="Transmembrane protein" evidence="2">
    <location>
        <begin position="19"/>
        <end position="108"/>
    </location>
</feature>
<feature type="compositionally biased region" description="Basic and acidic residues" evidence="1">
    <location>
        <begin position="75"/>
        <end position="108"/>
    </location>
</feature>
<dbReference type="Proteomes" id="UP000002051">
    <property type="component" value="Chromosome 6"/>
</dbReference>
<evidence type="ECO:0000313" key="4">
    <source>
        <dbReference type="EnsemblPlants" id="KEH26569"/>
    </source>
</evidence>
<feature type="signal peptide" evidence="2">
    <location>
        <begin position="1"/>
        <end position="18"/>
    </location>
</feature>
<evidence type="ECO:0000256" key="2">
    <source>
        <dbReference type="SAM" id="SignalP"/>
    </source>
</evidence>
<evidence type="ECO:0000256" key="1">
    <source>
        <dbReference type="SAM" id="MobiDB-lite"/>
    </source>
</evidence>
<evidence type="ECO:0000313" key="5">
    <source>
        <dbReference type="Proteomes" id="UP000002051"/>
    </source>
</evidence>
<feature type="compositionally biased region" description="Basic residues" evidence="1">
    <location>
        <begin position="41"/>
        <end position="50"/>
    </location>
</feature>
<keyword evidence="5" id="KW-1185">Reference proteome</keyword>
<name>A0A072U9T8_MEDTR</name>
<dbReference type="EMBL" id="CM001222">
    <property type="protein sequence ID" value="KEH26569.1"/>
    <property type="molecule type" value="Genomic_DNA"/>
</dbReference>